<dbReference type="SUPFAM" id="SSF56112">
    <property type="entry name" value="Protein kinase-like (PK-like)"/>
    <property type="match status" value="1"/>
</dbReference>
<proteinExistence type="predicted"/>
<dbReference type="Pfam" id="PF00069">
    <property type="entry name" value="Pkinase"/>
    <property type="match status" value="1"/>
</dbReference>
<keyword evidence="1" id="KW-0808">Transferase</keyword>
<comment type="caution">
    <text evidence="6">The sequence shown here is derived from an EMBL/GenBank/DDBJ whole genome shotgun (WGS) entry which is preliminary data.</text>
</comment>
<feature type="non-terminal residue" evidence="6">
    <location>
        <position position="267"/>
    </location>
</feature>
<feature type="domain" description="Protein kinase" evidence="5">
    <location>
        <begin position="1"/>
        <end position="156"/>
    </location>
</feature>
<dbReference type="InterPro" id="IPR050339">
    <property type="entry name" value="CC_SR_Kinase"/>
</dbReference>
<dbReference type="InterPro" id="IPR011009">
    <property type="entry name" value="Kinase-like_dom_sf"/>
</dbReference>
<dbReference type="GO" id="GO:0005524">
    <property type="term" value="F:ATP binding"/>
    <property type="evidence" value="ECO:0007669"/>
    <property type="project" value="UniProtKB-KW"/>
</dbReference>
<reference evidence="6 7" key="1">
    <citation type="submission" date="2016-04" db="EMBL/GenBank/DDBJ databases">
        <title>The genome of Intoshia linei affirms orthonectids as highly simplified spiralians.</title>
        <authorList>
            <person name="Mikhailov K.V."/>
            <person name="Slusarev G.S."/>
            <person name="Nikitin M.A."/>
            <person name="Logacheva M.D."/>
            <person name="Penin A."/>
            <person name="Aleoshin V."/>
            <person name="Panchin Y.V."/>
        </authorList>
    </citation>
    <scope>NUCLEOTIDE SEQUENCE [LARGE SCALE GENOMIC DNA]</scope>
    <source>
        <strain evidence="6">Intl2013</strain>
        <tissue evidence="6">Whole animal</tissue>
    </source>
</reference>
<dbReference type="GO" id="GO:0005829">
    <property type="term" value="C:cytosol"/>
    <property type="evidence" value="ECO:0007669"/>
    <property type="project" value="TreeGrafter"/>
</dbReference>
<sequence>LGSTDSVKIGDFGLATCKSSIFRSNYFSSNSDVQLNDENALNSQINSIVPLTSNVGTAYYVSPEVLNCGYYDSKIDMYAMGIMLFEMSYRKMNTGMERCQVLTDLRKSTIKFPDDFSVDLKGQADIIRKLLNWDPKKRPSADQLLQKGVIPDSDFLSTFDMYVKIALTSLGSTTNRTLLRRLFTQEQISLSQSANYLKHAKKGLKIDTKALLKRMETKFLIEDVFKTHGAVSMFNVPILSPHTSLYDRDSSSLLIEKSGLIVQLPYD</sequence>
<keyword evidence="4" id="KW-0067">ATP-binding</keyword>
<organism evidence="6 7">
    <name type="scientific">Intoshia linei</name>
    <dbReference type="NCBI Taxonomy" id="1819745"/>
    <lineage>
        <taxon>Eukaryota</taxon>
        <taxon>Metazoa</taxon>
        <taxon>Spiralia</taxon>
        <taxon>Lophotrochozoa</taxon>
        <taxon>Mesozoa</taxon>
        <taxon>Orthonectida</taxon>
        <taxon>Rhopaluridae</taxon>
        <taxon>Intoshia</taxon>
    </lineage>
</organism>
<dbReference type="EMBL" id="LWCA01003014">
    <property type="protein sequence ID" value="OAF63611.1"/>
    <property type="molecule type" value="Genomic_DNA"/>
</dbReference>
<evidence type="ECO:0000256" key="2">
    <source>
        <dbReference type="ARBA" id="ARBA00022741"/>
    </source>
</evidence>
<feature type="non-terminal residue" evidence="6">
    <location>
        <position position="1"/>
    </location>
</feature>
<dbReference type="InterPro" id="IPR000719">
    <property type="entry name" value="Prot_kinase_dom"/>
</dbReference>
<dbReference type="OrthoDB" id="6778822at2759"/>
<keyword evidence="2" id="KW-0547">Nucleotide-binding</keyword>
<dbReference type="PROSITE" id="PS50011">
    <property type="entry name" value="PROTEIN_KINASE_DOM"/>
    <property type="match status" value="1"/>
</dbReference>
<dbReference type="PANTHER" id="PTHR11042:SF136">
    <property type="entry name" value="EIF-2-ALPHA KINASE GCN2"/>
    <property type="match status" value="1"/>
</dbReference>
<evidence type="ECO:0000313" key="7">
    <source>
        <dbReference type="Proteomes" id="UP000078046"/>
    </source>
</evidence>
<dbReference type="SMART" id="SM00220">
    <property type="entry name" value="S_TKc"/>
    <property type="match status" value="1"/>
</dbReference>
<evidence type="ECO:0000259" key="5">
    <source>
        <dbReference type="PROSITE" id="PS50011"/>
    </source>
</evidence>
<evidence type="ECO:0000256" key="3">
    <source>
        <dbReference type="ARBA" id="ARBA00022777"/>
    </source>
</evidence>
<dbReference type="Gene3D" id="1.10.510.10">
    <property type="entry name" value="Transferase(Phosphotransferase) domain 1"/>
    <property type="match status" value="1"/>
</dbReference>
<dbReference type="PANTHER" id="PTHR11042">
    <property type="entry name" value="EUKARYOTIC TRANSLATION INITIATION FACTOR 2-ALPHA KINASE EIF2-ALPHA KINASE -RELATED"/>
    <property type="match status" value="1"/>
</dbReference>
<dbReference type="GO" id="GO:0004694">
    <property type="term" value="F:eukaryotic translation initiation factor 2alpha kinase activity"/>
    <property type="evidence" value="ECO:0007669"/>
    <property type="project" value="TreeGrafter"/>
</dbReference>
<keyword evidence="3" id="KW-0418">Kinase</keyword>
<name>A0A177AQC3_9BILA</name>
<dbReference type="Proteomes" id="UP000078046">
    <property type="component" value="Unassembled WGS sequence"/>
</dbReference>
<evidence type="ECO:0000313" key="6">
    <source>
        <dbReference type="EMBL" id="OAF63611.1"/>
    </source>
</evidence>
<gene>
    <name evidence="6" type="ORF">A3Q56_08683</name>
</gene>
<dbReference type="GO" id="GO:0005634">
    <property type="term" value="C:nucleus"/>
    <property type="evidence" value="ECO:0007669"/>
    <property type="project" value="TreeGrafter"/>
</dbReference>
<keyword evidence="7" id="KW-1185">Reference proteome</keyword>
<dbReference type="GO" id="GO:1990625">
    <property type="term" value="P:negative regulation of cytoplasmic translational initiation in response to stress"/>
    <property type="evidence" value="ECO:0007669"/>
    <property type="project" value="TreeGrafter"/>
</dbReference>
<evidence type="ECO:0000256" key="1">
    <source>
        <dbReference type="ARBA" id="ARBA00022679"/>
    </source>
</evidence>
<dbReference type="AlphaFoldDB" id="A0A177AQC3"/>
<protein>
    <recommendedName>
        <fullName evidence="5">Protein kinase domain-containing protein</fullName>
    </recommendedName>
</protein>
<evidence type="ECO:0000256" key="4">
    <source>
        <dbReference type="ARBA" id="ARBA00022840"/>
    </source>
</evidence>
<accession>A0A177AQC3</accession>